<dbReference type="Gene3D" id="3.40.50.1100">
    <property type="match status" value="2"/>
</dbReference>
<comment type="cofactor">
    <cofactor evidence="1">
        <name>Ca(2+)</name>
        <dbReference type="ChEBI" id="CHEBI:29108"/>
    </cofactor>
</comment>
<evidence type="ECO:0000256" key="2">
    <source>
        <dbReference type="ARBA" id="ARBA00001933"/>
    </source>
</evidence>
<dbReference type="InterPro" id="IPR001926">
    <property type="entry name" value="TrpB-like_PALP"/>
</dbReference>
<evidence type="ECO:0000313" key="9">
    <source>
        <dbReference type="Proteomes" id="UP001344251"/>
    </source>
</evidence>
<protein>
    <submittedName>
        <fullName evidence="8">Pyridoxal-phosphate dependent enzyme</fullName>
    </submittedName>
</protein>
<evidence type="ECO:0000256" key="5">
    <source>
        <dbReference type="ARBA" id="ARBA00022842"/>
    </source>
</evidence>
<dbReference type="CDD" id="cd01562">
    <property type="entry name" value="Thr-dehyd"/>
    <property type="match status" value="1"/>
</dbReference>
<keyword evidence="5" id="KW-0460">Magnesium</keyword>
<name>A0ABZ1FLY2_9ACTN</name>
<dbReference type="InterPro" id="IPR000634">
    <property type="entry name" value="Ser/Thr_deHydtase_PyrdxlP-BS"/>
</dbReference>
<dbReference type="RefSeq" id="WP_326621040.1">
    <property type="nucleotide sequence ID" value="NZ_CP109106.1"/>
</dbReference>
<gene>
    <name evidence="8" type="ORF">OG863_27740</name>
</gene>
<evidence type="ECO:0000256" key="6">
    <source>
        <dbReference type="ARBA" id="ARBA00022898"/>
    </source>
</evidence>
<dbReference type="EMBL" id="CP109106">
    <property type="protein sequence ID" value="WSB71430.1"/>
    <property type="molecule type" value="Genomic_DNA"/>
</dbReference>
<dbReference type="SUPFAM" id="SSF53686">
    <property type="entry name" value="Tryptophan synthase beta subunit-like PLP-dependent enzymes"/>
    <property type="match status" value="1"/>
</dbReference>
<dbReference type="Proteomes" id="UP001344251">
    <property type="component" value="Chromosome"/>
</dbReference>
<accession>A0ABZ1FLY2</accession>
<evidence type="ECO:0000256" key="4">
    <source>
        <dbReference type="ARBA" id="ARBA00001946"/>
    </source>
</evidence>
<keyword evidence="6" id="KW-0663">Pyridoxal phosphate</keyword>
<dbReference type="InterPro" id="IPR036052">
    <property type="entry name" value="TrpB-like_PALP_sf"/>
</dbReference>
<comment type="cofactor">
    <cofactor evidence="2">
        <name>pyridoxal 5'-phosphate</name>
        <dbReference type="ChEBI" id="CHEBI:597326"/>
    </cofactor>
</comment>
<feature type="domain" description="Tryptophan synthase beta chain-like PALP" evidence="7">
    <location>
        <begin position="35"/>
        <end position="304"/>
    </location>
</feature>
<dbReference type="PANTHER" id="PTHR43050:SF1">
    <property type="entry name" value="SERINE RACEMASE"/>
    <property type="match status" value="1"/>
</dbReference>
<dbReference type="PROSITE" id="PS00165">
    <property type="entry name" value="DEHYDRATASE_SER_THR"/>
    <property type="match status" value="1"/>
</dbReference>
<evidence type="ECO:0000259" key="7">
    <source>
        <dbReference type="Pfam" id="PF00291"/>
    </source>
</evidence>
<organism evidence="8 9">
    <name type="scientific">Streptomyces decoyicus</name>
    <dbReference type="NCBI Taxonomy" id="249567"/>
    <lineage>
        <taxon>Bacteria</taxon>
        <taxon>Bacillati</taxon>
        <taxon>Actinomycetota</taxon>
        <taxon>Actinomycetes</taxon>
        <taxon>Kitasatosporales</taxon>
        <taxon>Streptomycetaceae</taxon>
        <taxon>Streptomyces</taxon>
    </lineage>
</organism>
<comment type="cofactor">
    <cofactor evidence="3">
        <name>Mn(2+)</name>
        <dbReference type="ChEBI" id="CHEBI:29035"/>
    </cofactor>
</comment>
<evidence type="ECO:0000256" key="1">
    <source>
        <dbReference type="ARBA" id="ARBA00001913"/>
    </source>
</evidence>
<dbReference type="PANTHER" id="PTHR43050">
    <property type="entry name" value="SERINE / THREONINE RACEMASE FAMILY MEMBER"/>
    <property type="match status" value="1"/>
</dbReference>
<proteinExistence type="predicted"/>
<sequence length="344" mass="35932">MTQIPTGPTGPGNTDVPVVTLDDVRDAARRLTGVAHRTPVLRSRTLDALAGAEVHLKCENFQRVGAFKFRGAYNAVSRLSPEQLARGVAAYSSGNHAQAVALAARELGSHAVIVMPEDAPKSKTDATAGYGAEIVRYDRYTGDRAALGRQLAEERGLTLIPPYEHPHIIAGQGTAALELIEETGPLDALLTPIGGGGLMAGSATAATALVPGIRMIGVEPAAGDDTLRSLAAGHPVTIPVPRTIADGQAIETPGELTFSVNRRLLDSVVLVSDDEIRAAMKWAFERLKIVTEPSGASALAALLTGRVDLPPVPGRPGHDPHPPRIGVIISGGNVGLERFLELLG</sequence>
<keyword evidence="9" id="KW-1185">Reference proteome</keyword>
<reference evidence="8 9" key="1">
    <citation type="submission" date="2022-10" db="EMBL/GenBank/DDBJ databases">
        <title>The complete genomes of actinobacterial strains from the NBC collection.</title>
        <authorList>
            <person name="Joergensen T.S."/>
            <person name="Alvarez Arevalo M."/>
            <person name="Sterndorff E.B."/>
            <person name="Faurdal D."/>
            <person name="Vuksanovic O."/>
            <person name="Mourched A.-S."/>
            <person name="Charusanti P."/>
            <person name="Shaw S."/>
            <person name="Blin K."/>
            <person name="Weber T."/>
        </authorList>
    </citation>
    <scope>NUCLEOTIDE SEQUENCE [LARGE SCALE GENOMIC DNA]</scope>
    <source>
        <strain evidence="8 9">NBC 01774</strain>
    </source>
</reference>
<evidence type="ECO:0000313" key="8">
    <source>
        <dbReference type="EMBL" id="WSB71430.1"/>
    </source>
</evidence>
<comment type="cofactor">
    <cofactor evidence="4">
        <name>Mg(2+)</name>
        <dbReference type="ChEBI" id="CHEBI:18420"/>
    </cofactor>
</comment>
<evidence type="ECO:0000256" key="3">
    <source>
        <dbReference type="ARBA" id="ARBA00001936"/>
    </source>
</evidence>
<dbReference type="Pfam" id="PF00291">
    <property type="entry name" value="PALP"/>
    <property type="match status" value="1"/>
</dbReference>